<dbReference type="WBParaSite" id="scf7180000419789.g4332">
    <property type="protein sequence ID" value="scf7180000419789.g4332"/>
    <property type="gene ID" value="scf7180000419789.g4332"/>
</dbReference>
<evidence type="ECO:0000256" key="1">
    <source>
        <dbReference type="SAM" id="SignalP"/>
    </source>
</evidence>
<sequence>MFYQILLFIILSLIYSSNSQQCSGKPKYNCKYVCNGIDFLVEGLENSDYGLSLPTSDYQRSRPANGAIRVLCRKSGGMKNFCVCDEDGNCFVPVKNNVPVYAELGPYCDQYAVFGCGTEYMKVAAVSCNGCGVIKKALLNKSCKGYFVPNKLDVQNIKGILPTSRNNNLKVGRVWLAILKLSVHANSIGWYDYNITKNIEFIEVNESISAYKYGKKCFVKPSAKLYDYPITCGIHVANAYKPFLKDCYESEVQK</sequence>
<accession>A0A915NRW8</accession>
<evidence type="ECO:0000313" key="2">
    <source>
        <dbReference type="Proteomes" id="UP000887560"/>
    </source>
</evidence>
<dbReference type="Proteomes" id="UP000887560">
    <property type="component" value="Unplaced"/>
</dbReference>
<protein>
    <submittedName>
        <fullName evidence="3">Uncharacterized protein</fullName>
    </submittedName>
</protein>
<name>A0A915NRW8_9BILA</name>
<keyword evidence="1" id="KW-0732">Signal</keyword>
<dbReference type="AlphaFoldDB" id="A0A915NRW8"/>
<proteinExistence type="predicted"/>
<feature type="chain" id="PRO_5037180148" evidence="1">
    <location>
        <begin position="20"/>
        <end position="254"/>
    </location>
</feature>
<organism evidence="2 3">
    <name type="scientific">Meloidogyne floridensis</name>
    <dbReference type="NCBI Taxonomy" id="298350"/>
    <lineage>
        <taxon>Eukaryota</taxon>
        <taxon>Metazoa</taxon>
        <taxon>Ecdysozoa</taxon>
        <taxon>Nematoda</taxon>
        <taxon>Chromadorea</taxon>
        <taxon>Rhabditida</taxon>
        <taxon>Tylenchina</taxon>
        <taxon>Tylenchomorpha</taxon>
        <taxon>Tylenchoidea</taxon>
        <taxon>Meloidogynidae</taxon>
        <taxon>Meloidogyninae</taxon>
        <taxon>Meloidogyne</taxon>
    </lineage>
</organism>
<evidence type="ECO:0000313" key="3">
    <source>
        <dbReference type="WBParaSite" id="scf7180000419789.g4332"/>
    </source>
</evidence>
<reference evidence="3" key="1">
    <citation type="submission" date="2022-11" db="UniProtKB">
        <authorList>
            <consortium name="WormBaseParasite"/>
        </authorList>
    </citation>
    <scope>IDENTIFICATION</scope>
</reference>
<keyword evidence="2" id="KW-1185">Reference proteome</keyword>
<feature type="signal peptide" evidence="1">
    <location>
        <begin position="1"/>
        <end position="19"/>
    </location>
</feature>